<comment type="similarity">
    <text evidence="6">Belongs to the 5'-nucleotidase family.</text>
</comment>
<dbReference type="SUPFAM" id="SSF56300">
    <property type="entry name" value="Metallo-dependent phosphatases"/>
    <property type="match status" value="1"/>
</dbReference>
<dbReference type="Pfam" id="PF02872">
    <property type="entry name" value="5_nucleotid_C"/>
    <property type="match status" value="1"/>
</dbReference>
<evidence type="ECO:0000256" key="6">
    <source>
        <dbReference type="RuleBase" id="RU362119"/>
    </source>
</evidence>
<dbReference type="InterPro" id="IPR008334">
    <property type="entry name" value="5'-Nucleotdase_C"/>
</dbReference>
<evidence type="ECO:0000256" key="1">
    <source>
        <dbReference type="ARBA" id="ARBA00004168"/>
    </source>
</evidence>
<dbReference type="SUPFAM" id="SSF55816">
    <property type="entry name" value="5'-nucleotidase (syn. UDP-sugar hydrolase), C-terminal domain"/>
    <property type="match status" value="1"/>
</dbReference>
<dbReference type="Gene3D" id="3.60.21.10">
    <property type="match status" value="1"/>
</dbReference>
<dbReference type="InterPro" id="IPR006179">
    <property type="entry name" value="5_nucleotidase/apyrase"/>
</dbReference>
<dbReference type="AlphaFoldDB" id="A0AA46Q1C4"/>
<dbReference type="GO" id="GO:0000166">
    <property type="term" value="F:nucleotide binding"/>
    <property type="evidence" value="ECO:0007669"/>
    <property type="project" value="UniProtKB-KW"/>
</dbReference>
<keyword evidence="5" id="KW-0572">Peptidoglycan-anchor</keyword>
<dbReference type="InterPro" id="IPR029052">
    <property type="entry name" value="Metallo-depent_PP-like"/>
</dbReference>
<dbReference type="Pfam" id="PF00149">
    <property type="entry name" value="Metallophos"/>
    <property type="match status" value="1"/>
</dbReference>
<dbReference type="EMBL" id="CP107027">
    <property type="protein sequence ID" value="UYG97630.1"/>
    <property type="molecule type" value="Genomic_DNA"/>
</dbReference>
<keyword evidence="6" id="KW-0378">Hydrolase</keyword>
<proteinExistence type="inferred from homology"/>
<dbReference type="Proteomes" id="UP001163104">
    <property type="component" value="Chromosome"/>
</dbReference>
<dbReference type="GO" id="GO:0008253">
    <property type="term" value="F:5'-nucleotidase activity"/>
    <property type="evidence" value="ECO:0007669"/>
    <property type="project" value="TreeGrafter"/>
</dbReference>
<evidence type="ECO:0000259" key="8">
    <source>
        <dbReference type="Pfam" id="PF02872"/>
    </source>
</evidence>
<evidence type="ECO:0000256" key="5">
    <source>
        <dbReference type="ARBA" id="ARBA00023088"/>
    </source>
</evidence>
<evidence type="ECO:0000256" key="2">
    <source>
        <dbReference type="ARBA" id="ARBA00022512"/>
    </source>
</evidence>
<keyword evidence="3" id="KW-0964">Secreted</keyword>
<reference evidence="9" key="1">
    <citation type="submission" date="2022-10" db="EMBL/GenBank/DDBJ databases">
        <title>Mechanism of multi-heavy metal repair in Cytobacillus Firmus M7.</title>
        <authorList>
            <person name="Li X."/>
            <person name="Yu C."/>
        </authorList>
    </citation>
    <scope>NUCLEOTIDE SEQUENCE</scope>
    <source>
        <strain evidence="9">M7</strain>
    </source>
</reference>
<keyword evidence="6" id="KW-0547">Nucleotide-binding</keyword>
<accession>A0AA46Q1C4</accession>
<sequence length="539" mass="59375">MKVLISLILFSFLGMSLGEKDPWDRQGLSEDYHGHIEDRSEGPYKRVQLLGINDFHGQLNVTRQINGRPAGRADYLAAYLRQRAAENENTILLHTGDMIGASPPVSALLKDEPTIEFLNKMGFDIGTIGNHEFDRGLDQLLRLLNGGSPSAAKSYPGSRFPWIAANVISQNSGKPILPPYKILNVSGVPIGFIGVIMKQTPSLSAPNSVKGLTFTDEAEAINTYTRELKKQGVRAIVVLAHVPGKSKPNGELATGQLIELAHQADDEVDIMFGGHSHAYLNSVVDGKLLVQAYSYGTAFSDVDIEIDPRTKDIVRKHAEIVNVFQENTQPASDITRMIEHYEMKVEPAVNRYIGTASFPITAARNRSGESALGNLIADSERAAMNTDFAFINPGGIRADIDAGRVTWGNLYVVLPFSNQLVKMNLTGSQIRDILNQQWQPDTTRILQISGFTYSWDDRQPAGSKIQEIYLPNGTRLDPDKKYSVTVNTYLADGGDNFTVFKSGISRVTGPMDIDALEKYIQQLPQPFSSAIDGRIKRID</sequence>
<dbReference type="InterPro" id="IPR004843">
    <property type="entry name" value="Calcineurin-like_PHP"/>
</dbReference>
<dbReference type="PANTHER" id="PTHR11575">
    <property type="entry name" value="5'-NUCLEOTIDASE-RELATED"/>
    <property type="match status" value="1"/>
</dbReference>
<dbReference type="FunFam" id="3.90.780.10:FF:000004">
    <property type="entry name" value="UDP-sugar hydrolase, putative"/>
    <property type="match status" value="1"/>
</dbReference>
<feature type="domain" description="5'-Nucleotidase C-terminal" evidence="8">
    <location>
        <begin position="353"/>
        <end position="501"/>
    </location>
</feature>
<organism evidence="9 10">
    <name type="scientific">Cytobacillus firmus</name>
    <name type="common">Bacillus firmus</name>
    <dbReference type="NCBI Taxonomy" id="1399"/>
    <lineage>
        <taxon>Bacteria</taxon>
        <taxon>Bacillati</taxon>
        <taxon>Bacillota</taxon>
        <taxon>Bacilli</taxon>
        <taxon>Bacillales</taxon>
        <taxon>Bacillaceae</taxon>
        <taxon>Cytobacillus</taxon>
    </lineage>
</organism>
<keyword evidence="4" id="KW-0732">Signal</keyword>
<dbReference type="InterPro" id="IPR036907">
    <property type="entry name" value="5'-Nucleotdase_C_sf"/>
</dbReference>
<evidence type="ECO:0000256" key="4">
    <source>
        <dbReference type="ARBA" id="ARBA00022729"/>
    </source>
</evidence>
<evidence type="ECO:0000313" key="9">
    <source>
        <dbReference type="EMBL" id="UYG97630.1"/>
    </source>
</evidence>
<dbReference type="GO" id="GO:0009166">
    <property type="term" value="P:nucleotide catabolic process"/>
    <property type="evidence" value="ECO:0007669"/>
    <property type="project" value="InterPro"/>
</dbReference>
<dbReference type="PROSITE" id="PS00786">
    <property type="entry name" value="5_NUCLEOTIDASE_2"/>
    <property type="match status" value="1"/>
</dbReference>
<dbReference type="GO" id="GO:0046872">
    <property type="term" value="F:metal ion binding"/>
    <property type="evidence" value="ECO:0007669"/>
    <property type="project" value="InterPro"/>
</dbReference>
<keyword evidence="2" id="KW-0134">Cell wall</keyword>
<dbReference type="PANTHER" id="PTHR11575:SF24">
    <property type="entry name" value="5'-NUCLEOTIDASE"/>
    <property type="match status" value="1"/>
</dbReference>
<protein>
    <submittedName>
        <fullName evidence="9">5'-nucleotidase C-terminal domain-containing protein</fullName>
    </submittedName>
</protein>
<evidence type="ECO:0000256" key="3">
    <source>
        <dbReference type="ARBA" id="ARBA00022525"/>
    </source>
</evidence>
<name>A0AA46Q1C4_CYTFI</name>
<dbReference type="PRINTS" id="PR01607">
    <property type="entry name" value="APYRASEFAMLY"/>
</dbReference>
<dbReference type="InterPro" id="IPR006146">
    <property type="entry name" value="5'-Nucleotdase_CS"/>
</dbReference>
<dbReference type="RefSeq" id="WP_197214002.1">
    <property type="nucleotide sequence ID" value="NZ_CP107027.1"/>
</dbReference>
<evidence type="ECO:0000259" key="7">
    <source>
        <dbReference type="Pfam" id="PF00149"/>
    </source>
</evidence>
<dbReference type="Gene3D" id="3.90.780.10">
    <property type="entry name" value="5'-Nucleotidase, C-terminal domain"/>
    <property type="match status" value="1"/>
</dbReference>
<dbReference type="GO" id="GO:0008768">
    <property type="term" value="F:UDP-sugar diphosphatase activity"/>
    <property type="evidence" value="ECO:0007669"/>
    <property type="project" value="TreeGrafter"/>
</dbReference>
<dbReference type="GO" id="GO:0030288">
    <property type="term" value="C:outer membrane-bounded periplasmic space"/>
    <property type="evidence" value="ECO:0007669"/>
    <property type="project" value="TreeGrafter"/>
</dbReference>
<dbReference type="FunFam" id="3.60.21.10:FF:000052">
    <property type="entry name" value="Endonuclease YhcR"/>
    <property type="match status" value="1"/>
</dbReference>
<gene>
    <name evidence="9" type="ORF">OD459_11665</name>
</gene>
<feature type="domain" description="Calcineurin-like phosphoesterase" evidence="7">
    <location>
        <begin position="50"/>
        <end position="279"/>
    </location>
</feature>
<evidence type="ECO:0000313" key="10">
    <source>
        <dbReference type="Proteomes" id="UP001163104"/>
    </source>
</evidence>
<comment type="subcellular location">
    <subcellularLocation>
        <location evidence="1">Secreted</location>
        <location evidence="1">Cell wall</location>
        <topology evidence="1">Peptidoglycan-anchor</topology>
    </subcellularLocation>
</comment>